<dbReference type="PROSITE" id="PS00316">
    <property type="entry name" value="THAUMATIN_1"/>
    <property type="match status" value="1"/>
</dbReference>
<organism evidence="2 3">
    <name type="scientific">Hibiscus syriacus</name>
    <name type="common">Rose of Sharon</name>
    <dbReference type="NCBI Taxonomy" id="106335"/>
    <lineage>
        <taxon>Eukaryota</taxon>
        <taxon>Viridiplantae</taxon>
        <taxon>Streptophyta</taxon>
        <taxon>Embryophyta</taxon>
        <taxon>Tracheophyta</taxon>
        <taxon>Spermatophyta</taxon>
        <taxon>Magnoliopsida</taxon>
        <taxon>eudicotyledons</taxon>
        <taxon>Gunneridae</taxon>
        <taxon>Pentapetalae</taxon>
        <taxon>rosids</taxon>
        <taxon>malvids</taxon>
        <taxon>Malvales</taxon>
        <taxon>Malvaceae</taxon>
        <taxon>Malvoideae</taxon>
        <taxon>Hibiscus</taxon>
    </lineage>
</organism>
<dbReference type="Proteomes" id="UP000436088">
    <property type="component" value="Unassembled WGS sequence"/>
</dbReference>
<dbReference type="InterPro" id="IPR017949">
    <property type="entry name" value="Thaumatin_CS"/>
</dbReference>
<accession>A0A6A2X3N5</accession>
<feature type="transmembrane region" description="Helical" evidence="1">
    <location>
        <begin position="7"/>
        <end position="29"/>
    </location>
</feature>
<dbReference type="SMART" id="SM00205">
    <property type="entry name" value="THN"/>
    <property type="match status" value="1"/>
</dbReference>
<sequence length="158" mass="17733">MQISQNLFIFIFFFSSCIFVSTDGIQLILVNNCKETIWPGILVSAGHEAIRDGGFPLACSEQTTLELPERWSGRIWPRQGCCFDEKGKGSCQTGDCAGLLQCQGIGGKPPATLVEMTLGGSDVSFTLLRREFSRRIQRPGLNGPYRRRCRVRRRRMRG</sequence>
<dbReference type="SUPFAM" id="SSF49870">
    <property type="entry name" value="Osmotin, thaumatin-like protein"/>
    <property type="match status" value="1"/>
</dbReference>
<dbReference type="PRINTS" id="PR00347">
    <property type="entry name" value="THAUMATIN"/>
</dbReference>
<dbReference type="InterPro" id="IPR037176">
    <property type="entry name" value="Osmotin/thaumatin-like_sf"/>
</dbReference>
<proteinExistence type="predicted"/>
<dbReference type="Gene3D" id="2.60.110.10">
    <property type="entry name" value="Thaumatin"/>
    <property type="match status" value="1"/>
</dbReference>
<evidence type="ECO:0000313" key="2">
    <source>
        <dbReference type="EMBL" id="KAE8669288.1"/>
    </source>
</evidence>
<dbReference type="InterPro" id="IPR001938">
    <property type="entry name" value="Thaumatin"/>
</dbReference>
<dbReference type="EMBL" id="VEPZ02001530">
    <property type="protein sequence ID" value="KAE8669288.1"/>
    <property type="molecule type" value="Genomic_DNA"/>
</dbReference>
<comment type="caution">
    <text evidence="2">The sequence shown here is derived from an EMBL/GenBank/DDBJ whole genome shotgun (WGS) entry which is preliminary data.</text>
</comment>
<dbReference type="PROSITE" id="PS51367">
    <property type="entry name" value="THAUMATIN_2"/>
    <property type="match status" value="1"/>
</dbReference>
<dbReference type="AlphaFoldDB" id="A0A6A2X3N5"/>
<keyword evidence="3" id="KW-1185">Reference proteome</keyword>
<evidence type="ECO:0000256" key="1">
    <source>
        <dbReference type="SAM" id="Phobius"/>
    </source>
</evidence>
<gene>
    <name evidence="2" type="ORF">F3Y22_tig00112249pilonHSYRG00180</name>
</gene>
<keyword evidence="1" id="KW-0472">Membrane</keyword>
<dbReference type="Pfam" id="PF00314">
    <property type="entry name" value="Thaumatin"/>
    <property type="match status" value="1"/>
</dbReference>
<reference evidence="2" key="1">
    <citation type="submission" date="2019-09" db="EMBL/GenBank/DDBJ databases">
        <title>Draft genome information of white flower Hibiscus syriacus.</title>
        <authorList>
            <person name="Kim Y.-M."/>
        </authorList>
    </citation>
    <scope>NUCLEOTIDE SEQUENCE [LARGE SCALE GENOMIC DNA]</scope>
    <source>
        <strain evidence="2">YM2019G1</strain>
    </source>
</reference>
<keyword evidence="1" id="KW-1133">Transmembrane helix</keyword>
<dbReference type="PANTHER" id="PTHR31048">
    <property type="entry name" value="OS03G0233200 PROTEIN"/>
    <property type="match status" value="1"/>
</dbReference>
<name>A0A6A2X3N5_HIBSY</name>
<protein>
    <submittedName>
        <fullName evidence="2">Thaumatin-like protein</fullName>
    </submittedName>
</protein>
<keyword evidence="1" id="KW-0812">Transmembrane</keyword>
<evidence type="ECO:0000313" key="3">
    <source>
        <dbReference type="Proteomes" id="UP000436088"/>
    </source>
</evidence>